<evidence type="ECO:0000256" key="6">
    <source>
        <dbReference type="ARBA" id="ARBA00023002"/>
    </source>
</evidence>
<evidence type="ECO:0000256" key="11">
    <source>
        <dbReference type="ARBA" id="ARBA00082544"/>
    </source>
</evidence>
<dbReference type="RefSeq" id="XP_040683699.1">
    <property type="nucleotide sequence ID" value="XM_040829461.1"/>
</dbReference>
<evidence type="ECO:0000256" key="12">
    <source>
        <dbReference type="RuleBase" id="RU000363"/>
    </source>
</evidence>
<dbReference type="OrthoDB" id="10253736at2759"/>
<comment type="subcellular location">
    <subcellularLocation>
        <location evidence="1">Membrane</location>
        <topology evidence="1">Multi-pass membrane protein</topology>
    </subcellularLocation>
</comment>
<keyword evidence="8" id="KW-0472">Membrane</keyword>
<keyword evidence="7" id="KW-0443">Lipid metabolism</keyword>
<dbReference type="VEuPathDB" id="FungiDB:ASPWEDRAFT_144149"/>
<evidence type="ECO:0000313" key="13">
    <source>
        <dbReference type="EMBL" id="OJJ30022.1"/>
    </source>
</evidence>
<evidence type="ECO:0000256" key="1">
    <source>
        <dbReference type="ARBA" id="ARBA00004141"/>
    </source>
</evidence>
<reference evidence="14" key="1">
    <citation type="journal article" date="2017" name="Genome Biol.">
        <title>Comparative genomics reveals high biological diversity and specific adaptations in the industrially and medically important fungal genus Aspergillus.</title>
        <authorList>
            <person name="de Vries R.P."/>
            <person name="Riley R."/>
            <person name="Wiebenga A."/>
            <person name="Aguilar-Osorio G."/>
            <person name="Amillis S."/>
            <person name="Uchima C.A."/>
            <person name="Anderluh G."/>
            <person name="Asadollahi M."/>
            <person name="Askin M."/>
            <person name="Barry K."/>
            <person name="Battaglia E."/>
            <person name="Bayram O."/>
            <person name="Benocci T."/>
            <person name="Braus-Stromeyer S.A."/>
            <person name="Caldana C."/>
            <person name="Canovas D."/>
            <person name="Cerqueira G.C."/>
            <person name="Chen F."/>
            <person name="Chen W."/>
            <person name="Choi C."/>
            <person name="Clum A."/>
            <person name="Dos Santos R.A."/>
            <person name="Damasio A.R."/>
            <person name="Diallinas G."/>
            <person name="Emri T."/>
            <person name="Fekete E."/>
            <person name="Flipphi M."/>
            <person name="Freyberg S."/>
            <person name="Gallo A."/>
            <person name="Gournas C."/>
            <person name="Habgood R."/>
            <person name="Hainaut M."/>
            <person name="Harispe M.L."/>
            <person name="Henrissat B."/>
            <person name="Hilden K.S."/>
            <person name="Hope R."/>
            <person name="Hossain A."/>
            <person name="Karabika E."/>
            <person name="Karaffa L."/>
            <person name="Karanyi Z."/>
            <person name="Krasevec N."/>
            <person name="Kuo A."/>
            <person name="Kusch H."/>
            <person name="LaButti K."/>
            <person name="Lagendijk E.L."/>
            <person name="Lapidus A."/>
            <person name="Levasseur A."/>
            <person name="Lindquist E."/>
            <person name="Lipzen A."/>
            <person name="Logrieco A.F."/>
            <person name="MacCabe A."/>
            <person name="Maekelae M.R."/>
            <person name="Malavazi I."/>
            <person name="Melin P."/>
            <person name="Meyer V."/>
            <person name="Mielnichuk N."/>
            <person name="Miskei M."/>
            <person name="Molnar A.P."/>
            <person name="Mule G."/>
            <person name="Ngan C.Y."/>
            <person name="Orejas M."/>
            <person name="Orosz E."/>
            <person name="Ouedraogo J.P."/>
            <person name="Overkamp K.M."/>
            <person name="Park H.-S."/>
            <person name="Perrone G."/>
            <person name="Piumi F."/>
            <person name="Punt P.J."/>
            <person name="Ram A.F."/>
            <person name="Ramon A."/>
            <person name="Rauscher S."/>
            <person name="Record E."/>
            <person name="Riano-Pachon D.M."/>
            <person name="Robert V."/>
            <person name="Roehrig J."/>
            <person name="Ruller R."/>
            <person name="Salamov A."/>
            <person name="Salih N.S."/>
            <person name="Samson R.A."/>
            <person name="Sandor E."/>
            <person name="Sanguinetti M."/>
            <person name="Schuetze T."/>
            <person name="Sepcic K."/>
            <person name="Shelest E."/>
            <person name="Sherlock G."/>
            <person name="Sophianopoulou V."/>
            <person name="Squina F.M."/>
            <person name="Sun H."/>
            <person name="Susca A."/>
            <person name="Todd R.B."/>
            <person name="Tsang A."/>
            <person name="Unkles S.E."/>
            <person name="van de Wiele N."/>
            <person name="van Rossen-Uffink D."/>
            <person name="Oliveira J.V."/>
            <person name="Vesth T.C."/>
            <person name="Visser J."/>
            <person name="Yu J.-H."/>
            <person name="Zhou M."/>
            <person name="Andersen M.R."/>
            <person name="Archer D.B."/>
            <person name="Baker S.E."/>
            <person name="Benoit I."/>
            <person name="Brakhage A.A."/>
            <person name="Braus G.H."/>
            <person name="Fischer R."/>
            <person name="Frisvad J.C."/>
            <person name="Goldman G.H."/>
            <person name="Houbraken J."/>
            <person name="Oakley B."/>
            <person name="Pocsi I."/>
            <person name="Scazzocchio C."/>
            <person name="Seiboth B."/>
            <person name="vanKuyk P.A."/>
            <person name="Wortman J."/>
            <person name="Dyer P.S."/>
            <person name="Grigoriev I.V."/>
        </authorList>
    </citation>
    <scope>NUCLEOTIDE SEQUENCE [LARGE SCALE GENOMIC DNA]</scope>
    <source>
        <strain evidence="14">DTO 134E9</strain>
    </source>
</reference>
<evidence type="ECO:0000256" key="9">
    <source>
        <dbReference type="ARBA" id="ARBA00059620"/>
    </source>
</evidence>
<dbReference type="Pfam" id="PF00106">
    <property type="entry name" value="adh_short"/>
    <property type="match status" value="1"/>
</dbReference>
<dbReference type="SUPFAM" id="SSF51735">
    <property type="entry name" value="NAD(P)-binding Rossmann-fold domains"/>
    <property type="match status" value="1"/>
</dbReference>
<dbReference type="STRING" id="1073089.A0A1L9R550"/>
<organism evidence="13 14">
    <name type="scientific">Aspergillus wentii DTO 134E9</name>
    <dbReference type="NCBI Taxonomy" id="1073089"/>
    <lineage>
        <taxon>Eukaryota</taxon>
        <taxon>Fungi</taxon>
        <taxon>Dikarya</taxon>
        <taxon>Ascomycota</taxon>
        <taxon>Pezizomycotina</taxon>
        <taxon>Eurotiomycetes</taxon>
        <taxon>Eurotiomycetidae</taxon>
        <taxon>Eurotiales</taxon>
        <taxon>Aspergillaceae</taxon>
        <taxon>Aspergillus</taxon>
        <taxon>Aspergillus subgen. Cremei</taxon>
    </lineage>
</organism>
<evidence type="ECO:0000256" key="3">
    <source>
        <dbReference type="ARBA" id="ARBA00022692"/>
    </source>
</evidence>
<keyword evidence="14" id="KW-1185">Reference proteome</keyword>
<dbReference type="Gene3D" id="3.40.50.720">
    <property type="entry name" value="NAD(P)-binding Rossmann-like Domain"/>
    <property type="match status" value="1"/>
</dbReference>
<dbReference type="PANTHER" id="PTHR24322">
    <property type="entry name" value="PKSB"/>
    <property type="match status" value="1"/>
</dbReference>
<protein>
    <recommendedName>
        <fullName evidence="10">Short-chain dehydrogenase/reductase 3</fullName>
    </recommendedName>
    <alternativeName>
        <fullName evidence="11">Retinal short-chain dehydrogenase/reductase 1</fullName>
    </alternativeName>
</protein>
<dbReference type="Proteomes" id="UP000184383">
    <property type="component" value="Unassembled WGS sequence"/>
</dbReference>
<comment type="similarity">
    <text evidence="2 12">Belongs to the short-chain dehydrogenases/reductases (SDR) family.</text>
</comment>
<dbReference type="GO" id="GO:0052650">
    <property type="term" value="F:all-trans-retinol dehydrogenase (NADP+) activity"/>
    <property type="evidence" value="ECO:0007669"/>
    <property type="project" value="UniProtKB-ARBA"/>
</dbReference>
<dbReference type="FunFam" id="3.40.50.720:FF:000131">
    <property type="entry name" value="Short-chain dehydrogenase/reductase 3"/>
    <property type="match status" value="1"/>
</dbReference>
<name>A0A1L9R550_ASPWE</name>
<dbReference type="InterPro" id="IPR002347">
    <property type="entry name" value="SDR_fam"/>
</dbReference>
<dbReference type="PANTHER" id="PTHR24322:SF736">
    <property type="entry name" value="RETINOL DEHYDROGENASE 10"/>
    <property type="match status" value="1"/>
</dbReference>
<proteinExistence type="inferred from homology"/>
<evidence type="ECO:0000256" key="4">
    <source>
        <dbReference type="ARBA" id="ARBA00022857"/>
    </source>
</evidence>
<evidence type="ECO:0000313" key="14">
    <source>
        <dbReference type="Proteomes" id="UP000184383"/>
    </source>
</evidence>
<keyword evidence="6" id="KW-0560">Oxidoreductase</keyword>
<evidence type="ECO:0000256" key="8">
    <source>
        <dbReference type="ARBA" id="ARBA00023136"/>
    </source>
</evidence>
<dbReference type="GO" id="GO:0016020">
    <property type="term" value="C:membrane"/>
    <property type="evidence" value="ECO:0007669"/>
    <property type="project" value="UniProtKB-SubCell"/>
</dbReference>
<accession>A0A1L9R550</accession>
<evidence type="ECO:0000256" key="10">
    <source>
        <dbReference type="ARBA" id="ARBA00068717"/>
    </source>
</evidence>
<dbReference type="GeneID" id="63745309"/>
<dbReference type="AlphaFoldDB" id="A0A1L9R550"/>
<dbReference type="PRINTS" id="PR00081">
    <property type="entry name" value="GDHRDH"/>
</dbReference>
<keyword evidence="4" id="KW-0521">NADP</keyword>
<comment type="function">
    <text evidence="9">Catalyzes the reduction of all-trans-retinal to all-trans-retinol in the presence of NADPH.</text>
</comment>
<dbReference type="InterPro" id="IPR036291">
    <property type="entry name" value="NAD(P)-bd_dom_sf"/>
</dbReference>
<sequence>MSLDNSLQLARQFIQTALSHLPEPAQHALQTPLAQKTITGLVALGLLRQINSSLSHWSLNNWQRALPWKGDKELVLITGGSSGIGKQIVEDLSKAGVRVVILDIQDPSFKLPSNVTFYKTDITNSAAIKTVADQIRANQGEPTVIVNNAGVGYDGTILDEPEAKIRLTFEVNTMAHFWTVREFLPNMIKNNHGHIITVASMASFVSLGEMADYSCSKASALAFHEVLNQELRHWYDARKVRTSIIHPLWVRTPMIQQLSDAGKDFKQPIMTPELVSNAVVKQILTQSSGQVILPAMNSSYSLVRAFPSWMQEGVRGIGSGILKHMRNAQPDAHL</sequence>
<dbReference type="PRINTS" id="PR00080">
    <property type="entry name" value="SDRFAMILY"/>
</dbReference>
<evidence type="ECO:0000256" key="5">
    <source>
        <dbReference type="ARBA" id="ARBA00022989"/>
    </source>
</evidence>
<keyword evidence="5" id="KW-1133">Transmembrane helix</keyword>
<keyword evidence="3" id="KW-0812">Transmembrane</keyword>
<evidence type="ECO:0000256" key="7">
    <source>
        <dbReference type="ARBA" id="ARBA00023098"/>
    </source>
</evidence>
<dbReference type="EMBL" id="KV878218">
    <property type="protein sequence ID" value="OJJ30022.1"/>
    <property type="molecule type" value="Genomic_DNA"/>
</dbReference>
<dbReference type="CDD" id="cd05339">
    <property type="entry name" value="17beta-HSDXI-like_SDR_c"/>
    <property type="match status" value="1"/>
</dbReference>
<gene>
    <name evidence="13" type="ORF">ASPWEDRAFT_144149</name>
</gene>
<evidence type="ECO:0000256" key="2">
    <source>
        <dbReference type="ARBA" id="ARBA00006484"/>
    </source>
</evidence>